<accession>A0ABS4GZ42</accession>
<keyword evidence="2" id="KW-1185">Reference proteome</keyword>
<evidence type="ECO:0000313" key="2">
    <source>
        <dbReference type="Proteomes" id="UP001519273"/>
    </source>
</evidence>
<reference evidence="1 2" key="1">
    <citation type="submission" date="2021-03" db="EMBL/GenBank/DDBJ databases">
        <title>Genomic Encyclopedia of Type Strains, Phase IV (KMG-IV): sequencing the most valuable type-strain genomes for metagenomic binning, comparative biology and taxonomic classification.</title>
        <authorList>
            <person name="Goeker M."/>
        </authorList>
    </citation>
    <scope>NUCLEOTIDE SEQUENCE [LARGE SCALE GENOMIC DNA]</scope>
    <source>
        <strain evidence="1 2">DSM 23491</strain>
    </source>
</reference>
<dbReference type="Proteomes" id="UP001519273">
    <property type="component" value="Unassembled WGS sequence"/>
</dbReference>
<organism evidence="1 2">
    <name type="scientific">Paenibacillus sediminis</name>
    <dbReference type="NCBI Taxonomy" id="664909"/>
    <lineage>
        <taxon>Bacteria</taxon>
        <taxon>Bacillati</taxon>
        <taxon>Bacillota</taxon>
        <taxon>Bacilli</taxon>
        <taxon>Bacillales</taxon>
        <taxon>Paenibacillaceae</taxon>
        <taxon>Paenibacillus</taxon>
    </lineage>
</organism>
<dbReference type="EMBL" id="JAGGKP010000001">
    <property type="protein sequence ID" value="MBP1935520.1"/>
    <property type="molecule type" value="Genomic_DNA"/>
</dbReference>
<sequence length="66" mass="7150">MVKGKGKKAKKSTGNDGLRTYMRLVTSETCEVCPTPCTRGLLYAENMRQPGAVGNGVPCILTKYRA</sequence>
<comment type="caution">
    <text evidence="1">The sequence shown here is derived from an EMBL/GenBank/DDBJ whole genome shotgun (WGS) entry which is preliminary data.</text>
</comment>
<protein>
    <submittedName>
        <fullName evidence="1">Uncharacterized protein</fullName>
    </submittedName>
</protein>
<gene>
    <name evidence="1" type="ORF">J2Z20_000381</name>
</gene>
<proteinExistence type="predicted"/>
<name>A0ABS4GZ42_9BACL</name>
<evidence type="ECO:0000313" key="1">
    <source>
        <dbReference type="EMBL" id="MBP1935520.1"/>
    </source>
</evidence>